<dbReference type="GeneID" id="42694685"/>
<evidence type="ECO:0000313" key="7">
    <source>
        <dbReference type="Proteomes" id="UP000249099"/>
    </source>
</evidence>
<dbReference type="PANTHER" id="PTHR35601:SF1">
    <property type="entry name" value="TOXIN RELE"/>
    <property type="match status" value="1"/>
</dbReference>
<accession>A0A1S8KMK3</accession>
<dbReference type="InterPro" id="IPR007712">
    <property type="entry name" value="RelE/ParE_toxin"/>
</dbReference>
<proteinExistence type="inferred from homology"/>
<keyword evidence="2" id="KW-1277">Toxin-antitoxin system</keyword>
<dbReference type="RefSeq" id="WP_004636454.1">
    <property type="nucleotide sequence ID" value="NZ_CAJHJL010000001.1"/>
</dbReference>
<dbReference type="EMBL" id="CP041626">
    <property type="protein sequence ID" value="QDO91263.1"/>
    <property type="molecule type" value="Genomic_DNA"/>
</dbReference>
<reference evidence="4 8" key="3">
    <citation type="submission" date="2019-07" db="EMBL/GenBank/DDBJ databases">
        <title>Genome assembly of a nasal isolate of Dolosigranulum pigrum from a chronic sinusitis patient.</title>
        <authorList>
            <person name="Baig S."/>
            <person name="Overballe-Petersen S."/>
            <person name="Kaspar U."/>
            <person name="Rendboe A."/>
            <person name="de Man T."/>
            <person name="Liu C."/>
            <person name="Price L.B."/>
            <person name="Stegger M."/>
            <person name="Becker K."/>
            <person name="Skytt Andersen P."/>
        </authorList>
    </citation>
    <scope>NUCLEOTIDE SEQUENCE [LARGE SCALE GENOMIC DNA]</scope>
    <source>
        <strain evidence="4 8">83VPs-KB5</strain>
    </source>
</reference>
<sequence>MSYQLMLSNKARKQLKKLDPPVAEMIIRWLKANVDGVDNPRKHGKALTGEYKDLWRYRVGNYRIICDVRDRELIILALAVGHRKDIYK</sequence>
<evidence type="ECO:0000313" key="6">
    <source>
        <dbReference type="Proteomes" id="UP000190409"/>
    </source>
</evidence>
<dbReference type="EMBL" id="MUYF01000003">
    <property type="protein sequence ID" value="OOL80715.1"/>
    <property type="molecule type" value="Genomic_DNA"/>
</dbReference>
<dbReference type="NCBIfam" id="TIGR02385">
    <property type="entry name" value="RelE_StbE"/>
    <property type="match status" value="1"/>
</dbReference>
<evidence type="ECO:0000313" key="3">
    <source>
        <dbReference type="EMBL" id="OOL80715.1"/>
    </source>
</evidence>
<dbReference type="EMBL" id="NAQV01000019">
    <property type="protein sequence ID" value="RAN62924.1"/>
    <property type="molecule type" value="Genomic_DNA"/>
</dbReference>
<dbReference type="OrthoDB" id="9805098at2"/>
<dbReference type="InterPro" id="IPR035093">
    <property type="entry name" value="RelE/ParE_toxin_dom_sf"/>
</dbReference>
<organism evidence="3 6">
    <name type="scientific">Dolosigranulum pigrum</name>
    <dbReference type="NCBI Taxonomy" id="29394"/>
    <lineage>
        <taxon>Bacteria</taxon>
        <taxon>Bacillati</taxon>
        <taxon>Bacillota</taxon>
        <taxon>Bacilli</taxon>
        <taxon>Lactobacillales</taxon>
        <taxon>Carnobacteriaceae</taxon>
        <taxon>Dolosigranulum</taxon>
    </lineage>
</organism>
<name>A0A1S8KMK3_9LACT</name>
<dbReference type="Proteomes" id="UP000190409">
    <property type="component" value="Unassembled WGS sequence"/>
</dbReference>
<dbReference type="PANTHER" id="PTHR35601">
    <property type="entry name" value="TOXIN RELE"/>
    <property type="match status" value="1"/>
</dbReference>
<gene>
    <name evidence="5" type="ORF">B8A44_06650</name>
    <name evidence="3" type="ORF">BWX42_01995</name>
    <name evidence="4" type="ORF">FNV33_04030</name>
</gene>
<dbReference type="Gene3D" id="3.30.2310.20">
    <property type="entry name" value="RelE-like"/>
    <property type="match status" value="1"/>
</dbReference>
<reference evidence="5 7" key="2">
    <citation type="submission" date="2017-03" db="EMBL/GenBank/DDBJ databases">
        <title>wgs assembly of Dolosigranulum pigrum KPL CDC strains.</title>
        <authorList>
            <person name="Brugger S.D."/>
            <person name="Pettigrew M."/>
            <person name="Kong Y."/>
            <person name="Lemon K.P."/>
        </authorList>
    </citation>
    <scope>NUCLEOTIDE SEQUENCE [LARGE SCALE GENOMIC DNA]</scope>
    <source>
        <strain evidence="5 7">KPL1931_CDC4294-98</strain>
    </source>
</reference>
<evidence type="ECO:0000313" key="5">
    <source>
        <dbReference type="EMBL" id="RAN62924.1"/>
    </source>
</evidence>
<dbReference type="KEGG" id="dpm:FNV33_04030"/>
<protein>
    <submittedName>
        <fullName evidence="3">Addiction module toxin RelE</fullName>
    </submittedName>
    <submittedName>
        <fullName evidence="4">Type II toxin-antitoxin system RelE/ParE family toxin</fullName>
    </submittedName>
</protein>
<dbReference type="SUPFAM" id="SSF143011">
    <property type="entry name" value="RelE-like"/>
    <property type="match status" value="1"/>
</dbReference>
<evidence type="ECO:0000313" key="8">
    <source>
        <dbReference type="Proteomes" id="UP000315953"/>
    </source>
</evidence>
<dbReference type="Pfam" id="PF05016">
    <property type="entry name" value="ParE_toxin"/>
    <property type="match status" value="1"/>
</dbReference>
<evidence type="ECO:0000256" key="1">
    <source>
        <dbReference type="ARBA" id="ARBA00006226"/>
    </source>
</evidence>
<evidence type="ECO:0000256" key="2">
    <source>
        <dbReference type="ARBA" id="ARBA00022649"/>
    </source>
</evidence>
<comment type="similarity">
    <text evidence="1">Belongs to the RelE toxin family.</text>
</comment>
<reference evidence="3 6" key="1">
    <citation type="submission" date="2017-01" db="EMBL/GenBank/DDBJ databases">
        <title>Complete Genome Sequence of Dolosigranulum pigrum isolated from a Patient with interstitial lung disease.</title>
        <authorList>
            <person name="Mukhopadhyay R."/>
            <person name="Joaquin J."/>
            <person name="Hogue R."/>
            <person name="Fitzgerald S."/>
            <person name="Jospin G."/>
            <person name="Eisen J.A."/>
            <person name="Chaturvedi V."/>
        </authorList>
    </citation>
    <scope>NUCLEOTIDE SEQUENCE [LARGE SCALE GENOMIC DNA]</scope>
    <source>
        <strain evidence="3 6">15S00348</strain>
    </source>
</reference>
<dbReference type="AlphaFoldDB" id="A0A1S8KMK3"/>
<dbReference type="Proteomes" id="UP000249099">
    <property type="component" value="Unassembled WGS sequence"/>
</dbReference>
<evidence type="ECO:0000313" key="4">
    <source>
        <dbReference type="EMBL" id="QDO91263.1"/>
    </source>
</evidence>
<dbReference type="Proteomes" id="UP000315953">
    <property type="component" value="Chromosome"/>
</dbReference>